<sequence length="228" mass="25344">MSVSLHNENNYSGQKGPALRSRFEVCRRLSDGEPDLALTRVDPLFEEQASPFAPIGPNGFRSPGEWLCVALRKLITATNSTHSLTRPIHVPMPIATLMDESAARDAKNTVQEEGYCPQEFMLEFQDASLACGDASAMKQFEAFRRSGFRIAMDARKSFATPFCSRLRPAIERIRVNADELMYNDTLQMRADIVACLGGEVIVDRANWRDSVTLEKLGATHALKMMADA</sequence>
<organism evidence="1 2">
    <name type="scientific">Ponticaulis profundi</name>
    <dbReference type="NCBI Taxonomy" id="2665222"/>
    <lineage>
        <taxon>Bacteria</taxon>
        <taxon>Pseudomonadati</taxon>
        <taxon>Pseudomonadota</taxon>
        <taxon>Alphaproteobacteria</taxon>
        <taxon>Hyphomonadales</taxon>
        <taxon>Hyphomonadaceae</taxon>
        <taxon>Ponticaulis</taxon>
    </lineage>
</organism>
<evidence type="ECO:0008006" key="3">
    <source>
        <dbReference type="Google" id="ProtNLM"/>
    </source>
</evidence>
<evidence type="ECO:0000313" key="1">
    <source>
        <dbReference type="EMBL" id="MFC6200126.1"/>
    </source>
</evidence>
<gene>
    <name evidence="1" type="ORF">ACFQDM_18785</name>
</gene>
<reference evidence="2" key="1">
    <citation type="journal article" date="2019" name="Int. J. Syst. Evol. Microbiol.">
        <title>The Global Catalogue of Microorganisms (GCM) 10K type strain sequencing project: providing services to taxonomists for standard genome sequencing and annotation.</title>
        <authorList>
            <consortium name="The Broad Institute Genomics Platform"/>
            <consortium name="The Broad Institute Genome Sequencing Center for Infectious Disease"/>
            <person name="Wu L."/>
            <person name="Ma J."/>
        </authorList>
    </citation>
    <scope>NUCLEOTIDE SEQUENCE [LARGE SCALE GENOMIC DNA]</scope>
    <source>
        <strain evidence="2">CGMCC-1.15741</strain>
    </source>
</reference>
<dbReference type="Gene3D" id="3.20.20.450">
    <property type="entry name" value="EAL domain"/>
    <property type="match status" value="1"/>
</dbReference>
<evidence type="ECO:0000313" key="2">
    <source>
        <dbReference type="Proteomes" id="UP001596303"/>
    </source>
</evidence>
<dbReference type="EMBL" id="JBHSSW010000066">
    <property type="protein sequence ID" value="MFC6200126.1"/>
    <property type="molecule type" value="Genomic_DNA"/>
</dbReference>
<comment type="caution">
    <text evidence="1">The sequence shown here is derived from an EMBL/GenBank/DDBJ whole genome shotgun (WGS) entry which is preliminary data.</text>
</comment>
<protein>
    <recommendedName>
        <fullName evidence="3">EAL domain-containing protein</fullName>
    </recommendedName>
</protein>
<dbReference type="Proteomes" id="UP001596303">
    <property type="component" value="Unassembled WGS sequence"/>
</dbReference>
<proteinExistence type="predicted"/>
<name>A0ABW1SF11_9PROT</name>
<dbReference type="RefSeq" id="WP_377382096.1">
    <property type="nucleotide sequence ID" value="NZ_JBHSSW010000066.1"/>
</dbReference>
<dbReference type="InterPro" id="IPR035919">
    <property type="entry name" value="EAL_sf"/>
</dbReference>
<accession>A0ABW1SF11</accession>
<dbReference type="SUPFAM" id="SSF141868">
    <property type="entry name" value="EAL domain-like"/>
    <property type="match status" value="1"/>
</dbReference>
<keyword evidence="2" id="KW-1185">Reference proteome</keyword>